<dbReference type="AlphaFoldDB" id="A0A6M0RIW7"/>
<dbReference type="CDD" id="cd02440">
    <property type="entry name" value="AdoMet_MTases"/>
    <property type="match status" value="1"/>
</dbReference>
<gene>
    <name evidence="2" type="ORF">DXZ20_10750</name>
</gene>
<dbReference type="PANTHER" id="PTHR42912">
    <property type="entry name" value="METHYLTRANSFERASE"/>
    <property type="match status" value="1"/>
</dbReference>
<dbReference type="RefSeq" id="WP_163698091.1">
    <property type="nucleotide sequence ID" value="NZ_QXHD01000004.1"/>
</dbReference>
<dbReference type="GO" id="GO:0032259">
    <property type="term" value="P:methylation"/>
    <property type="evidence" value="ECO:0007669"/>
    <property type="project" value="UniProtKB-KW"/>
</dbReference>
<feature type="domain" description="Methyltransferase type 11" evidence="1">
    <location>
        <begin position="41"/>
        <end position="134"/>
    </location>
</feature>
<dbReference type="Proteomes" id="UP000481033">
    <property type="component" value="Unassembled WGS sequence"/>
</dbReference>
<dbReference type="InterPro" id="IPR013216">
    <property type="entry name" value="Methyltransf_11"/>
</dbReference>
<dbReference type="EMBL" id="QXHD01000004">
    <property type="protein sequence ID" value="NEZ56144.1"/>
    <property type="molecule type" value="Genomic_DNA"/>
</dbReference>
<reference evidence="2 3" key="1">
    <citation type="journal article" date="2020" name="Microb. Ecol.">
        <title>Ecogenomics of the Marine Benthic Filamentous Cyanobacterium Adonisia.</title>
        <authorList>
            <person name="Walter J.M."/>
            <person name="Coutinho F.H."/>
            <person name="Leomil L."/>
            <person name="Hargreaves P.I."/>
            <person name="Campeao M.E."/>
            <person name="Vieira V.V."/>
            <person name="Silva B.S."/>
            <person name="Fistarol G.O."/>
            <person name="Salomon P.S."/>
            <person name="Sawabe T."/>
            <person name="Mino S."/>
            <person name="Hosokawa M."/>
            <person name="Miyashita H."/>
            <person name="Maruyama F."/>
            <person name="van Verk M.C."/>
            <person name="Dutilh B.E."/>
            <person name="Thompson C.C."/>
            <person name="Thompson F.L."/>
        </authorList>
    </citation>
    <scope>NUCLEOTIDE SEQUENCE [LARGE SCALE GENOMIC DNA]</scope>
    <source>
        <strain evidence="2 3">CCMR0081</strain>
    </source>
</reference>
<keyword evidence="2" id="KW-0489">Methyltransferase</keyword>
<evidence type="ECO:0000313" key="3">
    <source>
        <dbReference type="Proteomes" id="UP000481033"/>
    </source>
</evidence>
<dbReference type="GO" id="GO:0008757">
    <property type="term" value="F:S-adenosylmethionine-dependent methyltransferase activity"/>
    <property type="evidence" value="ECO:0007669"/>
    <property type="project" value="InterPro"/>
</dbReference>
<comment type="caution">
    <text evidence="2">The sequence shown here is derived from an EMBL/GenBank/DDBJ whole genome shotgun (WGS) entry which is preliminary data.</text>
</comment>
<evidence type="ECO:0000259" key="1">
    <source>
        <dbReference type="Pfam" id="PF08241"/>
    </source>
</evidence>
<organism evidence="2 3">
    <name type="scientific">Adonisia turfae CCMR0081</name>
    <dbReference type="NCBI Taxonomy" id="2292702"/>
    <lineage>
        <taxon>Bacteria</taxon>
        <taxon>Bacillati</taxon>
        <taxon>Cyanobacteriota</taxon>
        <taxon>Adonisia</taxon>
        <taxon>Adonisia turfae</taxon>
    </lineage>
</organism>
<dbReference type="SUPFAM" id="SSF53335">
    <property type="entry name" value="S-adenosyl-L-methionine-dependent methyltransferases"/>
    <property type="match status" value="1"/>
</dbReference>
<dbReference type="InterPro" id="IPR050508">
    <property type="entry name" value="Methyltransf_Superfamily"/>
</dbReference>
<dbReference type="Gene3D" id="3.40.50.150">
    <property type="entry name" value="Vaccinia Virus protein VP39"/>
    <property type="match status" value="1"/>
</dbReference>
<dbReference type="Pfam" id="PF08241">
    <property type="entry name" value="Methyltransf_11"/>
    <property type="match status" value="1"/>
</dbReference>
<dbReference type="InterPro" id="IPR029063">
    <property type="entry name" value="SAM-dependent_MTases_sf"/>
</dbReference>
<keyword evidence="3" id="KW-1185">Reference proteome</keyword>
<keyword evidence="2" id="KW-0808">Transferase</keyword>
<protein>
    <submittedName>
        <fullName evidence="2">Class I SAM-dependent methyltransferase</fullName>
    </submittedName>
</protein>
<sequence>MTVQEYEVLNAKQIASETDPFTEERYRQFYKFFSKKYETVLDVGCNTGRGGHILKQCNSLLKIAGLDCVQDRLDRLSKNIYAQTFYGLSTDIPVSDRSFDVVVAGEFIEHLYPNDVDKTLGEFFRVLKIGGRLMLTTPNPEDYKKRLRKESVLGEAHVSQHFPHALKCKLQMMGYRNIRLFGSGKVTRYLGYYFPIHNIYGSYLIIADKE</sequence>
<dbReference type="PANTHER" id="PTHR42912:SF93">
    <property type="entry name" value="N6-ADENOSINE-METHYLTRANSFERASE TMT1A"/>
    <property type="match status" value="1"/>
</dbReference>
<accession>A0A6M0RIW7</accession>
<name>A0A6M0RIW7_9CYAN</name>
<evidence type="ECO:0000313" key="2">
    <source>
        <dbReference type="EMBL" id="NEZ56144.1"/>
    </source>
</evidence>
<proteinExistence type="predicted"/>